<evidence type="ECO:0000313" key="2">
    <source>
        <dbReference type="Proteomes" id="UP001055712"/>
    </source>
</evidence>
<name>A0A9D4TTJ7_CHLVU</name>
<comment type="caution">
    <text evidence="1">The sequence shown here is derived from an EMBL/GenBank/DDBJ whole genome shotgun (WGS) entry which is preliminary data.</text>
</comment>
<dbReference type="Proteomes" id="UP001055712">
    <property type="component" value="Unassembled WGS sequence"/>
</dbReference>
<proteinExistence type="predicted"/>
<accession>A0A9D4TTJ7</accession>
<evidence type="ECO:0000313" key="1">
    <source>
        <dbReference type="EMBL" id="KAI3433965.1"/>
    </source>
</evidence>
<organism evidence="1 2">
    <name type="scientific">Chlorella vulgaris</name>
    <name type="common">Green alga</name>
    <dbReference type="NCBI Taxonomy" id="3077"/>
    <lineage>
        <taxon>Eukaryota</taxon>
        <taxon>Viridiplantae</taxon>
        <taxon>Chlorophyta</taxon>
        <taxon>core chlorophytes</taxon>
        <taxon>Trebouxiophyceae</taxon>
        <taxon>Chlorellales</taxon>
        <taxon>Chlorellaceae</taxon>
        <taxon>Chlorella clade</taxon>
        <taxon>Chlorella</taxon>
    </lineage>
</organism>
<reference evidence="1" key="2">
    <citation type="submission" date="2020-11" db="EMBL/GenBank/DDBJ databases">
        <authorList>
            <person name="Cecchin M."/>
            <person name="Marcolungo L."/>
            <person name="Rossato M."/>
            <person name="Girolomoni L."/>
            <person name="Cosentino E."/>
            <person name="Cuine S."/>
            <person name="Li-Beisson Y."/>
            <person name="Delledonne M."/>
            <person name="Ballottari M."/>
        </authorList>
    </citation>
    <scope>NUCLEOTIDE SEQUENCE</scope>
    <source>
        <strain evidence="1">211/11P</strain>
        <tissue evidence="1">Whole cell</tissue>
    </source>
</reference>
<protein>
    <submittedName>
        <fullName evidence="1">Uncharacterized protein</fullName>
    </submittedName>
</protein>
<dbReference type="AlphaFoldDB" id="A0A9D4TTJ7"/>
<keyword evidence="2" id="KW-1185">Reference proteome</keyword>
<dbReference type="EMBL" id="SIDB01000004">
    <property type="protein sequence ID" value="KAI3433965.1"/>
    <property type="molecule type" value="Genomic_DNA"/>
</dbReference>
<sequence>MSKVCVLSLPPCSKIVDNTIVTSRSVSNSFSSSGGFNFTDPDTVMAFIFRGRNTGSNSNRLPSPNGARINQFAIATRVTVDGDYTFDIWLCLSSSSRPGCLDDIAIVSVTKTLFASTDVQQYTYFTADDLGMDFVIADRGQYYALVVGVSYAPEDGLVRWAQCNTVANPTSTGWVQNMRYRKTTDGFLSNTWTTPAATGIYMQLYPG</sequence>
<reference evidence="1" key="1">
    <citation type="journal article" date="2019" name="Plant J.">
        <title>Chlorella vulgaris genome assembly and annotation reveals the molecular basis for metabolic acclimation to high light conditions.</title>
        <authorList>
            <person name="Cecchin M."/>
            <person name="Marcolungo L."/>
            <person name="Rossato M."/>
            <person name="Girolomoni L."/>
            <person name="Cosentino E."/>
            <person name="Cuine S."/>
            <person name="Li-Beisson Y."/>
            <person name="Delledonne M."/>
            <person name="Ballottari M."/>
        </authorList>
    </citation>
    <scope>NUCLEOTIDE SEQUENCE</scope>
    <source>
        <strain evidence="1">211/11P</strain>
    </source>
</reference>
<gene>
    <name evidence="1" type="ORF">D9Q98_003767</name>
</gene>